<keyword evidence="2" id="KW-1185">Reference proteome</keyword>
<name>A0ABY9EAB2_9GAMM</name>
<dbReference type="Proteomes" id="UP001321520">
    <property type="component" value="Chromosome"/>
</dbReference>
<dbReference type="PIRSF" id="PIRSF020565">
    <property type="entry name" value="3Ho_Ac_ACP_DH_prd"/>
    <property type="match status" value="1"/>
</dbReference>
<accession>A0ABY9EAB2</accession>
<reference evidence="1 2" key="1">
    <citation type="submission" date="2022-05" db="EMBL/GenBank/DDBJ databases">
        <title>Microbulbifer sp. nov., isolated from sponge.</title>
        <authorList>
            <person name="Gao L."/>
        </authorList>
    </citation>
    <scope>NUCLEOTIDE SEQUENCE [LARGE SCALE GENOMIC DNA]</scope>
    <source>
        <strain evidence="1 2">MI-G</strain>
    </source>
</reference>
<dbReference type="Pfam" id="PF22817">
    <property type="entry name" value="ApeP-like"/>
    <property type="match status" value="1"/>
</dbReference>
<evidence type="ECO:0000313" key="2">
    <source>
        <dbReference type="Proteomes" id="UP001321520"/>
    </source>
</evidence>
<gene>
    <name evidence="1" type="ORF">M8T91_00490</name>
</gene>
<organism evidence="1 2">
    <name type="scientific">Microbulbifer spongiae</name>
    <dbReference type="NCBI Taxonomy" id="2944933"/>
    <lineage>
        <taxon>Bacteria</taxon>
        <taxon>Pseudomonadati</taxon>
        <taxon>Pseudomonadota</taxon>
        <taxon>Gammaproteobacteria</taxon>
        <taxon>Cellvibrionales</taxon>
        <taxon>Microbulbiferaceae</taxon>
        <taxon>Microbulbifer</taxon>
    </lineage>
</organism>
<dbReference type="InterPro" id="IPR029069">
    <property type="entry name" value="HotDog_dom_sf"/>
</dbReference>
<evidence type="ECO:0000313" key="1">
    <source>
        <dbReference type="EMBL" id="WKD49943.1"/>
    </source>
</evidence>
<dbReference type="SUPFAM" id="SSF54637">
    <property type="entry name" value="Thioesterase/thiol ester dehydrase-isomerase"/>
    <property type="match status" value="1"/>
</dbReference>
<dbReference type="CDD" id="cd01289">
    <property type="entry name" value="FabA_like"/>
    <property type="match status" value="1"/>
</dbReference>
<proteinExistence type="predicted"/>
<dbReference type="InterPro" id="IPR016776">
    <property type="entry name" value="ApeP-like_dehydratase"/>
</dbReference>
<dbReference type="RefSeq" id="WP_301415789.1">
    <property type="nucleotide sequence ID" value="NZ_CP098023.1"/>
</dbReference>
<sequence length="148" mass="16627">MQKYTAEELVPHSGGMSLLDEILLVEEDKLKAKLQVRDDGLFSRDKRVPAYVGIEYMAQAIAAFSGYHAKEKSEDIRLGFLLGTRKFVSNIESYQCGDEITIQAERLLQAENGMATFECRITGSGVEQNARLSVYQPDNVEVFLKEKS</sequence>
<protein>
    <submittedName>
        <fullName evidence="1">Hotdog family protein</fullName>
    </submittedName>
</protein>
<dbReference type="Gene3D" id="3.10.129.10">
    <property type="entry name" value="Hotdog Thioesterase"/>
    <property type="match status" value="1"/>
</dbReference>
<dbReference type="EMBL" id="CP098023">
    <property type="protein sequence ID" value="WKD49943.1"/>
    <property type="molecule type" value="Genomic_DNA"/>
</dbReference>